<reference evidence="2" key="1">
    <citation type="journal article" date="2015" name="Nat. Genet.">
        <title>The genome and transcriptome of the zoonotic hookworm Ancylostoma ceylanicum identify infection-specific gene families.</title>
        <authorList>
            <person name="Schwarz E.M."/>
            <person name="Hu Y."/>
            <person name="Antoshechkin I."/>
            <person name="Miller M.M."/>
            <person name="Sternberg P.W."/>
            <person name="Aroian R.V."/>
        </authorList>
    </citation>
    <scope>NUCLEOTIDE SEQUENCE</scope>
    <source>
        <strain evidence="2">HY135</strain>
    </source>
</reference>
<comment type="caution">
    <text evidence="1">The sequence shown here is derived from an EMBL/GenBank/DDBJ whole genome shotgun (WGS) entry which is preliminary data.</text>
</comment>
<protein>
    <submittedName>
        <fullName evidence="1">Uncharacterized protein</fullName>
    </submittedName>
</protein>
<sequence length="121" mass="14035">MNTPMMAYLHRNWIYHREHARSAGVFIGTTRQLTLLAARGLARVYGTRTVHTVSWRGGHILQRSTRPRHRHTEKNASVPYVRFSRPSRNLVPAYEFTVPKNREIRGNLQHKDFLGAAFKSV</sequence>
<accession>A0A016X178</accession>
<gene>
    <name evidence="1" type="primary">Acey_s0442.g1535</name>
    <name evidence="1" type="ORF">Y032_0442g1535</name>
</gene>
<dbReference type="AlphaFoldDB" id="A0A016X178"/>
<name>A0A016X178_9BILA</name>
<dbReference type="Proteomes" id="UP000024635">
    <property type="component" value="Unassembled WGS sequence"/>
</dbReference>
<proteinExistence type="predicted"/>
<organism evidence="1 2">
    <name type="scientific">Ancylostoma ceylanicum</name>
    <dbReference type="NCBI Taxonomy" id="53326"/>
    <lineage>
        <taxon>Eukaryota</taxon>
        <taxon>Metazoa</taxon>
        <taxon>Ecdysozoa</taxon>
        <taxon>Nematoda</taxon>
        <taxon>Chromadorea</taxon>
        <taxon>Rhabditida</taxon>
        <taxon>Rhabditina</taxon>
        <taxon>Rhabditomorpha</taxon>
        <taxon>Strongyloidea</taxon>
        <taxon>Ancylostomatidae</taxon>
        <taxon>Ancylostomatinae</taxon>
        <taxon>Ancylostoma</taxon>
    </lineage>
</organism>
<dbReference type="EMBL" id="JARK01000042">
    <property type="protein sequence ID" value="EYC45008.1"/>
    <property type="molecule type" value="Genomic_DNA"/>
</dbReference>
<keyword evidence="2" id="KW-1185">Reference proteome</keyword>
<evidence type="ECO:0000313" key="2">
    <source>
        <dbReference type="Proteomes" id="UP000024635"/>
    </source>
</evidence>
<evidence type="ECO:0000313" key="1">
    <source>
        <dbReference type="EMBL" id="EYC45008.1"/>
    </source>
</evidence>